<evidence type="ECO:0000313" key="3">
    <source>
        <dbReference type="Proteomes" id="UP000886939"/>
    </source>
</evidence>
<organism evidence="2 3">
    <name type="scientific">Aeromonas caviae</name>
    <name type="common">Aeromonas punctata</name>
    <dbReference type="NCBI Taxonomy" id="648"/>
    <lineage>
        <taxon>Bacteria</taxon>
        <taxon>Pseudomonadati</taxon>
        <taxon>Pseudomonadota</taxon>
        <taxon>Gammaproteobacteria</taxon>
        <taxon>Aeromonadales</taxon>
        <taxon>Aeromonadaceae</taxon>
        <taxon>Aeromonas</taxon>
    </lineage>
</organism>
<dbReference type="RefSeq" id="WP_223945573.1">
    <property type="nucleotide sequence ID" value="NZ_BPNI01000004.1"/>
</dbReference>
<accession>A0AAV4YHC3</accession>
<protein>
    <recommendedName>
        <fullName evidence="1">Bacteriophage T4 Gp32 single-stranded DNA-binding domain-containing protein</fullName>
    </recommendedName>
</protein>
<evidence type="ECO:0000259" key="1">
    <source>
        <dbReference type="Pfam" id="PF08804"/>
    </source>
</evidence>
<dbReference type="GO" id="GO:0003697">
    <property type="term" value="F:single-stranded DNA binding"/>
    <property type="evidence" value="ECO:0007669"/>
    <property type="project" value="InterPro"/>
</dbReference>
<dbReference type="Pfam" id="PF08804">
    <property type="entry name" value="gp32"/>
    <property type="match status" value="1"/>
</dbReference>
<reference evidence="2" key="1">
    <citation type="submission" date="2021-07" db="EMBL/GenBank/DDBJ databases">
        <title>Draft genome sequence of carbapenem-resistant Aeromonas spp. in Japan.</title>
        <authorList>
            <person name="Maehana S."/>
            <person name="Suzuki M."/>
            <person name="Kitasato H."/>
        </authorList>
    </citation>
    <scope>NUCLEOTIDE SEQUENCE</scope>
    <source>
        <strain evidence="2">KAM343</strain>
    </source>
</reference>
<dbReference type="Gene3D" id="3.90.198.10">
    <property type="entry name" value="Replication Fork Single-Stranded Dna Binding Protein"/>
    <property type="match status" value="1"/>
</dbReference>
<proteinExistence type="predicted"/>
<dbReference type="InterPro" id="IPR044947">
    <property type="entry name" value="Phage_T4_Gp32_ssDNA-bd_sf"/>
</dbReference>
<comment type="caution">
    <text evidence="2">The sequence shown here is derived from an EMBL/GenBank/DDBJ whole genome shotgun (WGS) entry which is preliminary data.</text>
</comment>
<evidence type="ECO:0000313" key="2">
    <source>
        <dbReference type="EMBL" id="GJA39617.1"/>
    </source>
</evidence>
<dbReference type="Proteomes" id="UP000886939">
    <property type="component" value="Unassembled WGS sequence"/>
</dbReference>
<dbReference type="EMBL" id="BPNI01000004">
    <property type="protein sequence ID" value="GJA39617.1"/>
    <property type="molecule type" value="Genomic_DNA"/>
</dbReference>
<dbReference type="InterPro" id="IPR012339">
    <property type="entry name" value="Phage_T4_Gp32_ssDNA-bd"/>
</dbReference>
<feature type="domain" description="Bacteriophage T4 Gp32 single-stranded DNA-binding" evidence="1">
    <location>
        <begin position="45"/>
        <end position="224"/>
    </location>
</feature>
<gene>
    <name evidence="2" type="ORF">KAM343_04130</name>
</gene>
<name>A0AAV4YHC3_AERCA</name>
<sequence length="330" mass="35013">MSTAVSTGISTSLRERILAKKKDIKAKSGLRADVMKIPMGKHKFRILPAHPDLGPGGDFWADFGQHYIKDLEDKTKAVYVCVDKTFGRPCGVCHALEAAGRSVTDDREVKAVADSQCKRAEIMLNVLHLNGDKPTVPQILQMTPSTFAKVLDLVEEYDDITDLQKGTDLIITREGSGLNTEYSVQPARTSNPVDASVLSNMTNLQEFILQESEEGARKAINQVNAIVGIIEAADFAPKPAIASRPAAKALPAIDMEADDVPFTKTAAPAASKTAPSTTAIIDSELDELMAVDEELLATGTDGAAAAKPAAAAASASVDDLDALLGELDAL</sequence>
<dbReference type="AlphaFoldDB" id="A0AAV4YHC3"/>